<evidence type="ECO:0000256" key="4">
    <source>
        <dbReference type="SAM" id="MobiDB-lite"/>
    </source>
</evidence>
<keyword evidence="7" id="KW-1185">Reference proteome</keyword>
<dbReference type="GO" id="GO:0003860">
    <property type="term" value="F:3-hydroxyisobutyryl-CoA hydrolase activity"/>
    <property type="evidence" value="ECO:0007669"/>
    <property type="project" value="UniProtKB-EC"/>
</dbReference>
<dbReference type="Gene3D" id="3.90.226.10">
    <property type="entry name" value="2-enoyl-CoA Hydratase, Chain A, domain 1"/>
    <property type="match status" value="1"/>
</dbReference>
<evidence type="ECO:0000313" key="6">
    <source>
        <dbReference type="EMBL" id="REK73990.1"/>
    </source>
</evidence>
<dbReference type="PANTHER" id="PTHR43176:SF3">
    <property type="entry name" value="3-HYDROXYISOBUTYRYL-COA HYDROLASE, MITOCHONDRIAL"/>
    <property type="match status" value="1"/>
</dbReference>
<organism evidence="6 7">
    <name type="scientific">Aeromicrobium endophyticum</name>
    <dbReference type="NCBI Taxonomy" id="2292704"/>
    <lineage>
        <taxon>Bacteria</taxon>
        <taxon>Bacillati</taxon>
        <taxon>Actinomycetota</taxon>
        <taxon>Actinomycetes</taxon>
        <taxon>Propionibacteriales</taxon>
        <taxon>Nocardioidaceae</taxon>
        <taxon>Aeromicrobium</taxon>
    </lineage>
</organism>
<feature type="compositionally biased region" description="Low complexity" evidence="4">
    <location>
        <begin position="1"/>
        <end position="16"/>
    </location>
</feature>
<dbReference type="EC" id="3.1.2.4" evidence="2"/>
<dbReference type="Pfam" id="PF16113">
    <property type="entry name" value="ECH_2"/>
    <property type="match status" value="1"/>
</dbReference>
<evidence type="ECO:0000256" key="2">
    <source>
        <dbReference type="ARBA" id="ARBA00011915"/>
    </source>
</evidence>
<keyword evidence="6" id="KW-0413">Isomerase</keyword>
<reference evidence="6 7" key="1">
    <citation type="submission" date="2018-08" db="EMBL/GenBank/DDBJ databases">
        <title>Aeromicrobium sp. M2KJ-4, whole genome shotgun sequence.</title>
        <authorList>
            <person name="Tuo L."/>
        </authorList>
    </citation>
    <scope>NUCLEOTIDE SEQUENCE [LARGE SCALE GENOMIC DNA]</scope>
    <source>
        <strain evidence="6 7">M2KJ-4</strain>
    </source>
</reference>
<name>A0A371PF08_9ACTN</name>
<feature type="region of interest" description="Disordered" evidence="4">
    <location>
        <begin position="1"/>
        <end position="24"/>
    </location>
</feature>
<dbReference type="GO" id="GO:0006574">
    <property type="term" value="P:L-valine catabolic process"/>
    <property type="evidence" value="ECO:0007669"/>
    <property type="project" value="TreeGrafter"/>
</dbReference>
<gene>
    <name evidence="6" type="ORF">DX116_03185</name>
</gene>
<protein>
    <recommendedName>
        <fullName evidence="2">3-hydroxyisobutyryl-CoA hydrolase</fullName>
        <ecNumber evidence="2">3.1.2.4</ecNumber>
    </recommendedName>
</protein>
<dbReference type="EMBL" id="QUBR01000001">
    <property type="protein sequence ID" value="REK73990.1"/>
    <property type="molecule type" value="Genomic_DNA"/>
</dbReference>
<evidence type="ECO:0000313" key="7">
    <source>
        <dbReference type="Proteomes" id="UP000265581"/>
    </source>
</evidence>
<comment type="caution">
    <text evidence="6">The sequence shown here is derived from an EMBL/GenBank/DDBJ whole genome shotgun (WGS) entry which is preliminary data.</text>
</comment>
<keyword evidence="3" id="KW-0378">Hydrolase</keyword>
<feature type="region of interest" description="Disordered" evidence="4">
    <location>
        <begin position="50"/>
        <end position="104"/>
    </location>
</feature>
<feature type="compositionally biased region" description="Basic residues" evidence="4">
    <location>
        <begin position="72"/>
        <end position="89"/>
    </location>
</feature>
<dbReference type="InterPro" id="IPR032259">
    <property type="entry name" value="HIBYL-CoA-H"/>
</dbReference>
<sequence>MCARRPGGSQRRVGGVVRRHRGPARCPARLARGRRGRLRGARLGRLRVVARPGRRGGRPAGRRGTDRAVRPALRRRHGRRLRRGHRGHAGRPSPRSIMSTSPSDTVLVEQRGRLGVLTLNRPRAINALDLEMVRTAQRALDRWADDDSVTTVLVTGAGDRGLCAGGDLQGMYRSAREGTADSVEFWREEYALDHAIATYAKPVVALMDGIVLGGGVGVSAHASHRVVTERTSVGMPETRIGFVPDVGGPWLLARAPGELGTHLALTASNADGADTIALGMADVLVPSDRLPALEQALETEAPDDVLARLSVDPPASSLVAAGAWVDAAYAGDDVPAIVARLRASDHDDARQAADDIEARSPTAVTLTLAALRRAATLPDLRSALDQDLAVSTYLLGVPDMAEGIRAQVIDKDRSPRWSPARLADVDPAPWAHLFA</sequence>
<dbReference type="GO" id="GO:0005829">
    <property type="term" value="C:cytosol"/>
    <property type="evidence" value="ECO:0007669"/>
    <property type="project" value="TreeGrafter"/>
</dbReference>
<proteinExistence type="predicted"/>
<dbReference type="SUPFAM" id="SSF52096">
    <property type="entry name" value="ClpP/crotonase"/>
    <property type="match status" value="1"/>
</dbReference>
<dbReference type="InterPro" id="IPR045004">
    <property type="entry name" value="ECH_dom"/>
</dbReference>
<feature type="domain" description="Enoyl-CoA hydratase/isomerase" evidence="5">
    <location>
        <begin position="115"/>
        <end position="434"/>
    </location>
</feature>
<dbReference type="GO" id="GO:0016853">
    <property type="term" value="F:isomerase activity"/>
    <property type="evidence" value="ECO:0007669"/>
    <property type="project" value="UniProtKB-KW"/>
</dbReference>
<dbReference type="PANTHER" id="PTHR43176">
    <property type="entry name" value="3-HYDROXYISOBUTYRYL-COA HYDROLASE-RELATED"/>
    <property type="match status" value="1"/>
</dbReference>
<dbReference type="Proteomes" id="UP000265581">
    <property type="component" value="Unassembled WGS sequence"/>
</dbReference>
<accession>A0A371PF08</accession>
<evidence type="ECO:0000259" key="5">
    <source>
        <dbReference type="Pfam" id="PF16113"/>
    </source>
</evidence>
<dbReference type="OrthoDB" id="9790967at2"/>
<dbReference type="InterPro" id="IPR029045">
    <property type="entry name" value="ClpP/crotonase-like_dom_sf"/>
</dbReference>
<dbReference type="AlphaFoldDB" id="A0A371PF08"/>
<comment type="catalytic activity">
    <reaction evidence="1">
        <text>3-hydroxy-2-methylpropanoyl-CoA + H2O = 3-hydroxy-2-methylpropanoate + CoA + H(+)</text>
        <dbReference type="Rhea" id="RHEA:20888"/>
        <dbReference type="ChEBI" id="CHEBI:11805"/>
        <dbReference type="ChEBI" id="CHEBI:15377"/>
        <dbReference type="ChEBI" id="CHEBI:15378"/>
        <dbReference type="ChEBI" id="CHEBI:57287"/>
        <dbReference type="ChEBI" id="CHEBI:57340"/>
        <dbReference type="EC" id="3.1.2.4"/>
    </reaction>
</comment>
<feature type="compositionally biased region" description="Basic residues" evidence="4">
    <location>
        <begin position="52"/>
        <end position="61"/>
    </location>
</feature>
<dbReference type="NCBIfam" id="NF004127">
    <property type="entry name" value="PRK05617.1"/>
    <property type="match status" value="1"/>
</dbReference>
<dbReference type="CDD" id="cd06558">
    <property type="entry name" value="crotonase-like"/>
    <property type="match status" value="1"/>
</dbReference>
<evidence type="ECO:0000256" key="3">
    <source>
        <dbReference type="ARBA" id="ARBA00022801"/>
    </source>
</evidence>
<evidence type="ECO:0000256" key="1">
    <source>
        <dbReference type="ARBA" id="ARBA00001709"/>
    </source>
</evidence>